<dbReference type="InterPro" id="IPR036388">
    <property type="entry name" value="WH-like_DNA-bd_sf"/>
</dbReference>
<dbReference type="AlphaFoldDB" id="A0A2H5QER1"/>
<dbReference type="InterPro" id="IPR002182">
    <property type="entry name" value="NB-ARC"/>
</dbReference>
<dbReference type="SUPFAM" id="SSF52540">
    <property type="entry name" value="P-loop containing nucleoside triphosphate hydrolases"/>
    <property type="match status" value="1"/>
</dbReference>
<proteinExistence type="predicted"/>
<dbReference type="PANTHER" id="PTHR19851:SF7">
    <property type="entry name" value="F-BOX DOMAIN-CONTAINING PROTEIN"/>
    <property type="match status" value="1"/>
</dbReference>
<dbReference type="Gene3D" id="1.25.10.10">
    <property type="entry name" value="Leucine-rich Repeat Variant"/>
    <property type="match status" value="2"/>
</dbReference>
<name>A0A2H5QER1_CITUN</name>
<evidence type="ECO:0000256" key="1">
    <source>
        <dbReference type="ARBA" id="ARBA00022737"/>
    </source>
</evidence>
<organism evidence="3 4">
    <name type="scientific">Citrus unshiu</name>
    <name type="common">Satsuma mandarin</name>
    <name type="synonym">Citrus nobilis var. unshiu</name>
    <dbReference type="NCBI Taxonomy" id="55188"/>
    <lineage>
        <taxon>Eukaryota</taxon>
        <taxon>Viridiplantae</taxon>
        <taxon>Streptophyta</taxon>
        <taxon>Embryophyta</taxon>
        <taxon>Tracheophyta</taxon>
        <taxon>Spermatophyta</taxon>
        <taxon>Magnoliopsida</taxon>
        <taxon>eudicotyledons</taxon>
        <taxon>Gunneridae</taxon>
        <taxon>Pentapetalae</taxon>
        <taxon>rosids</taxon>
        <taxon>malvids</taxon>
        <taxon>Sapindales</taxon>
        <taxon>Rutaceae</taxon>
        <taxon>Aurantioideae</taxon>
        <taxon>Citrus</taxon>
    </lineage>
</organism>
<dbReference type="Proteomes" id="UP000236630">
    <property type="component" value="Unassembled WGS sequence"/>
</dbReference>
<keyword evidence="1" id="KW-0677">Repeat</keyword>
<sequence length="1101" mass="123344">LVCIKIPGKTNDGVVRFLGSLQSLVQAQLFYWSNLELCIASDTVQVLMDALQVVSAATQIVTSMVGAVHALEQASRNLDEAPKRIRVLEDFVCDLENLMRRIKQKHVYKLHNPQLDHQLQSLNSLIERLHPKIRKARRMVSKSKIKNLAHVVWTSMAGDPLRKLLNSINDDLNWWLESQILAQNVEKVIELTAQEVPTRLKVKAEQGYPISSKSKFLRKLLEQEETHQVILIVGLSGIGKSCLARQVASDAPERFVGGAVELGFGQWCSRAACNGSKSDYQKRLARKISKFLVQIGFWKKIKDENSDLEYLCCLLQEALYGKSILILLDDVWEQDIVERFAKLYDNDCKYLVTTRNEAVYEITEAEKVELSKDDIMEISKSILLYHSLLAEEELPAAAESLLERCGHHPLTVAVMGKALRKELRSEKWEKAITDLSTFATCAPGPVSYVNEKEAENTLTIFGSFEFSLEAMPRDSRRLFIALAALSWAEPVPEACLEAIWSILGQKSLFSLAVCKLVEGSLLMKDDTDPLYQVHDMVSLYLDSKTNDSIQMLINGLKAEEIAFICPWFLIFGKENIKNIAEEKVEFSLGVSEEKLVIITIEAILQALMASKSISELEVSRICFSGILGPRIADLISRDSQSLTVVSAEAITNIFSKGDYCSYIPSLETTGAVDKLAGLLQKSEDPMIQTDILTVLTKLAEFGTPETVDKVLQSIPFDKLATLLSYDAKEWHENMFTILMSLAKVGKSKAVEKMFAFEIDKNLIKLLENGSEVVQHHAIVTLKAFYELAGSPANASLRPANLDLLPWQVRLRLERFMISDRTVPPSPKSQTFEDVIHMLLDGDNKQVQGAMQDLIPFLEKAGELKIRDMIIKSPLIAKLSELLQYAHPEQNSVRSESAFLLTKLACAGGEPCIKKFLEYDIIPELVKMMQCCVPEIQDSAYAALHQMFCSNGGLLVLDKIFRMGLIERMAQSLESKTVKTREVNMHCIVDIVELGKKAYLERMLSLQVVEKLVKIEKNSGGSGETLGEFLKGIDKCKHLSMAERRVMKQQVLRKESFPHTACYLVYPAPQRSTINLLPLATNSNSFGFLGLEATNEAIINGL</sequence>
<dbReference type="Pfam" id="PF00931">
    <property type="entry name" value="NB-ARC"/>
    <property type="match status" value="1"/>
</dbReference>
<dbReference type="EMBL" id="BDQV01000336">
    <property type="protein sequence ID" value="GAY63120.1"/>
    <property type="molecule type" value="Genomic_DNA"/>
</dbReference>
<dbReference type="PANTHER" id="PTHR19851">
    <property type="entry name" value="OS02G0203500 PROTEIN"/>
    <property type="match status" value="1"/>
</dbReference>
<protein>
    <recommendedName>
        <fullName evidence="2">NB-ARC domain-containing protein</fullName>
    </recommendedName>
</protein>
<feature type="domain" description="NB-ARC" evidence="2">
    <location>
        <begin position="214"/>
        <end position="386"/>
    </location>
</feature>
<gene>
    <name evidence="3" type="ORF">CUMW_223090</name>
</gene>
<dbReference type="Gene3D" id="3.40.50.300">
    <property type="entry name" value="P-loop containing nucleotide triphosphate hydrolases"/>
    <property type="match status" value="1"/>
</dbReference>
<dbReference type="SUPFAM" id="SSF48371">
    <property type="entry name" value="ARM repeat"/>
    <property type="match status" value="1"/>
</dbReference>
<dbReference type="PRINTS" id="PR00364">
    <property type="entry name" value="DISEASERSIST"/>
</dbReference>
<evidence type="ECO:0000259" key="2">
    <source>
        <dbReference type="Pfam" id="PF00931"/>
    </source>
</evidence>
<dbReference type="InterPro" id="IPR016024">
    <property type="entry name" value="ARM-type_fold"/>
</dbReference>
<dbReference type="InterPro" id="IPR042197">
    <property type="entry name" value="Apaf_helical"/>
</dbReference>
<dbReference type="InterPro" id="IPR027417">
    <property type="entry name" value="P-loop_NTPase"/>
</dbReference>
<dbReference type="InterPro" id="IPR011989">
    <property type="entry name" value="ARM-like"/>
</dbReference>
<feature type="non-terminal residue" evidence="3">
    <location>
        <position position="1101"/>
    </location>
</feature>
<evidence type="ECO:0000313" key="4">
    <source>
        <dbReference type="Proteomes" id="UP000236630"/>
    </source>
</evidence>
<dbReference type="Gene3D" id="1.10.10.10">
    <property type="entry name" value="Winged helix-like DNA-binding domain superfamily/Winged helix DNA-binding domain"/>
    <property type="match status" value="1"/>
</dbReference>
<dbReference type="GO" id="GO:0043531">
    <property type="term" value="F:ADP binding"/>
    <property type="evidence" value="ECO:0007669"/>
    <property type="project" value="InterPro"/>
</dbReference>
<feature type="non-terminal residue" evidence="3">
    <location>
        <position position="1"/>
    </location>
</feature>
<reference evidence="3 4" key="1">
    <citation type="journal article" date="2017" name="Front. Genet.">
        <title>Draft sequencing of the heterozygous diploid genome of Satsuma (Citrus unshiu Marc.) using a hybrid assembly approach.</title>
        <authorList>
            <person name="Shimizu T."/>
            <person name="Tanizawa Y."/>
            <person name="Mochizuki T."/>
            <person name="Nagasaki H."/>
            <person name="Yoshioka T."/>
            <person name="Toyoda A."/>
            <person name="Fujiyama A."/>
            <person name="Kaminuma E."/>
            <person name="Nakamura Y."/>
        </authorList>
    </citation>
    <scope>NUCLEOTIDE SEQUENCE [LARGE SCALE GENOMIC DNA]</scope>
    <source>
        <strain evidence="4">cv. Miyagawa wase</strain>
    </source>
</reference>
<dbReference type="Gene3D" id="1.10.8.430">
    <property type="entry name" value="Helical domain of apoptotic protease-activating factors"/>
    <property type="match status" value="1"/>
</dbReference>
<accession>A0A2H5QER1</accession>
<evidence type="ECO:0000313" key="3">
    <source>
        <dbReference type="EMBL" id="GAY63120.1"/>
    </source>
</evidence>
<keyword evidence="4" id="KW-1185">Reference proteome</keyword>
<comment type="caution">
    <text evidence="3">The sequence shown here is derived from an EMBL/GenBank/DDBJ whole genome shotgun (WGS) entry which is preliminary data.</text>
</comment>